<dbReference type="Pfam" id="PF01285">
    <property type="entry name" value="TEA"/>
    <property type="match status" value="1"/>
</dbReference>
<evidence type="ECO:0000256" key="4">
    <source>
        <dbReference type="ARBA" id="ARBA00023163"/>
    </source>
</evidence>
<keyword evidence="10" id="KW-1185">Reference proteome</keyword>
<evidence type="ECO:0000256" key="5">
    <source>
        <dbReference type="ARBA" id="ARBA00023242"/>
    </source>
</evidence>
<protein>
    <recommendedName>
        <fullName evidence="8">TEA domain-containing protein</fullName>
    </recommendedName>
</protein>
<dbReference type="Proteomes" id="UP000193067">
    <property type="component" value="Unassembled WGS sequence"/>
</dbReference>
<dbReference type="SMART" id="SM00426">
    <property type="entry name" value="TEA"/>
    <property type="match status" value="1"/>
</dbReference>
<keyword evidence="5" id="KW-0539">Nucleus</keyword>
<dbReference type="AlphaFoldDB" id="A0A1Y2ICD4"/>
<dbReference type="InterPro" id="IPR050937">
    <property type="entry name" value="TEC1_TEAD_TF"/>
</dbReference>
<dbReference type="GO" id="GO:0000978">
    <property type="term" value="F:RNA polymerase II cis-regulatory region sequence-specific DNA binding"/>
    <property type="evidence" value="ECO:0007669"/>
    <property type="project" value="TreeGrafter"/>
</dbReference>
<feature type="domain" description="TEA" evidence="8">
    <location>
        <begin position="49"/>
        <end position="123"/>
    </location>
</feature>
<evidence type="ECO:0000256" key="2">
    <source>
        <dbReference type="ARBA" id="ARBA00008421"/>
    </source>
</evidence>
<evidence type="ECO:0000259" key="8">
    <source>
        <dbReference type="PROSITE" id="PS51088"/>
    </source>
</evidence>
<accession>A0A1Y2ICD4</accession>
<comment type="subcellular location">
    <subcellularLocation>
        <location evidence="1">Nucleus</location>
    </subcellularLocation>
</comment>
<dbReference type="InterPro" id="IPR000818">
    <property type="entry name" value="TEA/ATTS_dom"/>
</dbReference>
<organism evidence="9 10">
    <name type="scientific">Trametes coccinea (strain BRFM310)</name>
    <name type="common">Pycnoporus coccineus</name>
    <dbReference type="NCBI Taxonomy" id="1353009"/>
    <lineage>
        <taxon>Eukaryota</taxon>
        <taxon>Fungi</taxon>
        <taxon>Dikarya</taxon>
        <taxon>Basidiomycota</taxon>
        <taxon>Agaricomycotina</taxon>
        <taxon>Agaricomycetes</taxon>
        <taxon>Polyporales</taxon>
        <taxon>Polyporaceae</taxon>
        <taxon>Trametes</taxon>
    </lineage>
</organism>
<keyword evidence="4" id="KW-0804">Transcription</keyword>
<keyword evidence="3" id="KW-0805">Transcription regulation</keyword>
<evidence type="ECO:0000313" key="10">
    <source>
        <dbReference type="Proteomes" id="UP000193067"/>
    </source>
</evidence>
<evidence type="ECO:0000313" key="9">
    <source>
        <dbReference type="EMBL" id="OSC98798.1"/>
    </source>
</evidence>
<name>A0A1Y2ICD4_TRAC3</name>
<evidence type="ECO:0000256" key="1">
    <source>
        <dbReference type="ARBA" id="ARBA00004123"/>
    </source>
</evidence>
<feature type="region of interest" description="Disordered" evidence="7">
    <location>
        <begin position="132"/>
        <end position="189"/>
    </location>
</feature>
<feature type="DNA-binding region" description="TEA" evidence="6">
    <location>
        <begin position="49"/>
        <end position="123"/>
    </location>
</feature>
<comment type="similarity">
    <text evidence="2">Belongs to the TEC1 family.</text>
</comment>
<dbReference type="PROSITE" id="PS51088">
    <property type="entry name" value="TEA_2"/>
    <property type="match status" value="1"/>
</dbReference>
<feature type="compositionally biased region" description="Low complexity" evidence="7">
    <location>
        <begin position="139"/>
        <end position="180"/>
    </location>
</feature>
<feature type="region of interest" description="Disordered" evidence="7">
    <location>
        <begin position="376"/>
        <end position="400"/>
    </location>
</feature>
<proteinExistence type="inferred from homology"/>
<sequence length="532" mass="56788">MAPNHRDNLAQHIHISSADDLSYSVSASSGINDTIQTIVTGRKCWKTMKGKGEVVWPPYLEAALVEGLEKYQPVESRTSRSFGRFPMRNKFISDYIFNVTGKRRTPKQVGSRLQQLRDTAEGKRILQQLSSRHLAMMQPKSKAQSSSDASSERPSTASSSGSTSSTPAPSSASLSSTATPSAPPAPARVPSSCVTIDVIPDPGMPLPPLRLPSLSGSPLGAPTATPSTLANFVPSPTSSPSGMGLGLNSSGPRVLRHIDPSVTFMSRAPLAAYSSFKVSKKGVGQIHSERTELEMLSSSCMPMPQWPSEMECTFLYRTQFVPRFWETLCCSADPSAFYVVQEIVRSNAVEPHGQEDVLLSIMYSFNNVSATPPLSPSSATFSDSASRPSTAGSSFSSTGTPDLGSDLDDIMMFNYPLDAVPNMHHALPGTLPPLHTAVDLKNTMPPSLIHADEDAYASLPPTPTSPLELSASHLGWHNQLTASHNDCGQGMYGLSGMNAAVGLGGDVAIAGSGHYMSRLMMSFQSYAGHYGM</sequence>
<reference evidence="9 10" key="1">
    <citation type="journal article" date="2015" name="Biotechnol. Biofuels">
        <title>Enhanced degradation of softwood versus hardwood by the white-rot fungus Pycnoporus coccineus.</title>
        <authorList>
            <person name="Couturier M."/>
            <person name="Navarro D."/>
            <person name="Chevret D."/>
            <person name="Henrissat B."/>
            <person name="Piumi F."/>
            <person name="Ruiz-Duenas F.J."/>
            <person name="Martinez A.T."/>
            <person name="Grigoriev I.V."/>
            <person name="Riley R."/>
            <person name="Lipzen A."/>
            <person name="Berrin J.G."/>
            <person name="Master E.R."/>
            <person name="Rosso M.N."/>
        </authorList>
    </citation>
    <scope>NUCLEOTIDE SEQUENCE [LARGE SCALE GENOMIC DNA]</scope>
    <source>
        <strain evidence="9 10">BRFM310</strain>
    </source>
</reference>
<dbReference type="GO" id="GO:0000981">
    <property type="term" value="F:DNA-binding transcription factor activity, RNA polymerase II-specific"/>
    <property type="evidence" value="ECO:0007669"/>
    <property type="project" value="TreeGrafter"/>
</dbReference>
<dbReference type="InterPro" id="IPR038096">
    <property type="entry name" value="TEA/ATTS_sf"/>
</dbReference>
<evidence type="ECO:0000256" key="7">
    <source>
        <dbReference type="SAM" id="MobiDB-lite"/>
    </source>
</evidence>
<dbReference type="PANTHER" id="PTHR11834">
    <property type="entry name" value="TRANSCRIPTIONAL ENHANCER FACTOR TEF RELATED"/>
    <property type="match status" value="1"/>
</dbReference>
<dbReference type="EMBL" id="KZ084134">
    <property type="protein sequence ID" value="OSC98798.1"/>
    <property type="molecule type" value="Genomic_DNA"/>
</dbReference>
<dbReference type="STRING" id="1353009.A0A1Y2ICD4"/>
<dbReference type="GO" id="GO:0005667">
    <property type="term" value="C:transcription regulator complex"/>
    <property type="evidence" value="ECO:0007669"/>
    <property type="project" value="TreeGrafter"/>
</dbReference>
<dbReference type="PANTHER" id="PTHR11834:SF0">
    <property type="entry name" value="PROTEIN SCALLOPED"/>
    <property type="match status" value="1"/>
</dbReference>
<dbReference type="GO" id="GO:0005634">
    <property type="term" value="C:nucleus"/>
    <property type="evidence" value="ECO:0007669"/>
    <property type="project" value="UniProtKB-SubCell"/>
</dbReference>
<gene>
    <name evidence="9" type="ORF">PYCCODRAFT_1454194</name>
</gene>
<evidence type="ECO:0000256" key="6">
    <source>
        <dbReference type="PROSITE-ProRule" id="PRU00505"/>
    </source>
</evidence>
<dbReference type="Gene3D" id="6.10.20.40">
    <property type="entry name" value="TEA/ATTS domain"/>
    <property type="match status" value="1"/>
</dbReference>
<dbReference type="OrthoDB" id="10006572at2759"/>
<evidence type="ECO:0000256" key="3">
    <source>
        <dbReference type="ARBA" id="ARBA00023015"/>
    </source>
</evidence>